<dbReference type="InterPro" id="IPR000387">
    <property type="entry name" value="Tyr_Pase_dom"/>
</dbReference>
<evidence type="ECO:0000313" key="4">
    <source>
        <dbReference type="Proteomes" id="UP000239899"/>
    </source>
</evidence>
<dbReference type="Gene3D" id="1.20.1280.50">
    <property type="match status" value="1"/>
</dbReference>
<dbReference type="InterPro" id="IPR036047">
    <property type="entry name" value="F-box-like_dom_sf"/>
</dbReference>
<keyword evidence="1" id="KW-0378">Hydrolase</keyword>
<dbReference type="InterPro" id="IPR057023">
    <property type="entry name" value="PTP-SAK"/>
</dbReference>
<reference evidence="3 4" key="1">
    <citation type="journal article" date="2018" name="Plant J.">
        <title>Genome sequences of Chlorella sorokiniana UTEX 1602 and Micractinium conductrix SAG 241.80: implications to maltose excretion by a green alga.</title>
        <authorList>
            <person name="Arriola M.B."/>
            <person name="Velmurugan N."/>
            <person name="Zhang Y."/>
            <person name="Plunkett M.H."/>
            <person name="Hondzo H."/>
            <person name="Barney B.M."/>
        </authorList>
    </citation>
    <scope>NUCLEOTIDE SEQUENCE [LARGE SCALE GENOMIC DNA]</scope>
    <source>
        <strain evidence="4">UTEX 1602</strain>
    </source>
</reference>
<dbReference type="STRING" id="3076.A0A2P6TPK7"/>
<dbReference type="PANTHER" id="PTHR47216">
    <property type="match status" value="1"/>
</dbReference>
<proteinExistence type="predicted"/>
<dbReference type="OrthoDB" id="1890923at2759"/>
<accession>A0A2P6TPK7</accession>
<dbReference type="PANTHER" id="PTHR47216:SF4">
    <property type="entry name" value="OS01G0859400 PROTEIN"/>
    <property type="match status" value="1"/>
</dbReference>
<sequence>MGVHISSIVAGLSTGVGLAAWGLRHVLPLPVSVMLWHVAGTGMLVAAAATETLAGSTTGLLGKRADGTISPLNFGLLWPYHAGLRAKLALQRRVSSEPSFSQITDDYYIGAWPSEQKLVPTVHPAVLDVTCELPLQVKPPAYLNLAVWDTHAPTVAQIDQGVSWALAQRASGRKVLVHCAHGHGRSATVLAAILIAEGLAKGPAEAEALMKAERPRVRLNKRQKAALKQWAAARDGRKRQRAIQAHSKRKQAELEERCHEQPALEPLSLPADVLVACLCHLTEVSDLAAAGGVSREWRQLAAEADGAWRNAFYRDFGEQKAADVQNLRLWRERYIACRLDSVWHKLRSKARYLDELEDSAGLVEKQTQTLLARLSQMDRTLGHRRYDLNTQLAALSGHTSTHMDTKRGQELLEMAAAGGDPARCPRLTQEACASLLEMKKDLDYWRTSIAQEKEQLHRLWDSLSYINDCIKKARRDIGQLQQRKAALEQATRWRPNVRRT</sequence>
<evidence type="ECO:0000313" key="3">
    <source>
        <dbReference type="EMBL" id="PRW55966.1"/>
    </source>
</evidence>
<evidence type="ECO:0000259" key="2">
    <source>
        <dbReference type="PROSITE" id="PS50056"/>
    </source>
</evidence>
<dbReference type="CDD" id="cd14527">
    <property type="entry name" value="DSP_bac"/>
    <property type="match status" value="1"/>
</dbReference>
<dbReference type="InterPro" id="IPR016130">
    <property type="entry name" value="Tyr_Pase_AS"/>
</dbReference>
<dbReference type="Pfam" id="PF22784">
    <property type="entry name" value="PTP-SAK"/>
    <property type="match status" value="1"/>
</dbReference>
<dbReference type="InterPro" id="IPR029021">
    <property type="entry name" value="Prot-tyrosine_phosphatase-like"/>
</dbReference>
<dbReference type="InterPro" id="IPR020422">
    <property type="entry name" value="TYR_PHOSPHATASE_DUAL_dom"/>
</dbReference>
<dbReference type="Proteomes" id="UP000239899">
    <property type="component" value="Unassembled WGS sequence"/>
</dbReference>
<feature type="domain" description="Tyrosine specific protein phosphatases" evidence="2">
    <location>
        <begin position="156"/>
        <end position="225"/>
    </location>
</feature>
<dbReference type="Gene3D" id="3.90.190.10">
    <property type="entry name" value="Protein tyrosine phosphatase superfamily"/>
    <property type="match status" value="1"/>
</dbReference>
<dbReference type="GO" id="GO:0016791">
    <property type="term" value="F:phosphatase activity"/>
    <property type="evidence" value="ECO:0007669"/>
    <property type="project" value="UniProtKB-ARBA"/>
</dbReference>
<dbReference type="EMBL" id="LHPG02000009">
    <property type="protein sequence ID" value="PRW55966.1"/>
    <property type="molecule type" value="Genomic_DNA"/>
</dbReference>
<comment type="caution">
    <text evidence="3">The sequence shown here is derived from an EMBL/GenBank/DDBJ whole genome shotgun (WGS) entry which is preliminary data.</text>
</comment>
<dbReference type="SMART" id="SM00195">
    <property type="entry name" value="DSPc"/>
    <property type="match status" value="1"/>
</dbReference>
<name>A0A2P6TPK7_CHLSO</name>
<dbReference type="PROSITE" id="PS50056">
    <property type="entry name" value="TYR_PHOSPHATASE_2"/>
    <property type="match status" value="1"/>
</dbReference>
<keyword evidence="4" id="KW-1185">Reference proteome</keyword>
<dbReference type="Pfam" id="PF12937">
    <property type="entry name" value="F-box-like"/>
    <property type="match status" value="1"/>
</dbReference>
<dbReference type="AlphaFoldDB" id="A0A2P6TPK7"/>
<dbReference type="PROSITE" id="PS00383">
    <property type="entry name" value="TYR_PHOSPHATASE_1"/>
    <property type="match status" value="1"/>
</dbReference>
<gene>
    <name evidence="3" type="ORF">C2E21_4972</name>
</gene>
<organism evidence="3 4">
    <name type="scientific">Chlorella sorokiniana</name>
    <name type="common">Freshwater green alga</name>
    <dbReference type="NCBI Taxonomy" id="3076"/>
    <lineage>
        <taxon>Eukaryota</taxon>
        <taxon>Viridiplantae</taxon>
        <taxon>Chlorophyta</taxon>
        <taxon>core chlorophytes</taxon>
        <taxon>Trebouxiophyceae</taxon>
        <taxon>Chlorellales</taxon>
        <taxon>Chlorellaceae</taxon>
        <taxon>Chlorella clade</taxon>
        <taxon>Chlorella</taxon>
    </lineage>
</organism>
<protein>
    <submittedName>
        <fullName evidence="3">Dual specificity phosphatase domain</fullName>
    </submittedName>
</protein>
<dbReference type="SUPFAM" id="SSF52799">
    <property type="entry name" value="(Phosphotyrosine protein) phosphatases II"/>
    <property type="match status" value="1"/>
</dbReference>
<dbReference type="SUPFAM" id="SSF81383">
    <property type="entry name" value="F-box domain"/>
    <property type="match status" value="1"/>
</dbReference>
<dbReference type="InterPro" id="IPR001810">
    <property type="entry name" value="F-box_dom"/>
</dbReference>
<dbReference type="CDD" id="cd09917">
    <property type="entry name" value="F-box_SF"/>
    <property type="match status" value="1"/>
</dbReference>
<evidence type="ECO:0000256" key="1">
    <source>
        <dbReference type="ARBA" id="ARBA00022801"/>
    </source>
</evidence>